<dbReference type="InterPro" id="IPR014284">
    <property type="entry name" value="RNA_pol_sigma-70_dom"/>
</dbReference>
<evidence type="ECO:0000256" key="2">
    <source>
        <dbReference type="ARBA" id="ARBA00023015"/>
    </source>
</evidence>
<proteinExistence type="inferred from homology"/>
<dbReference type="InterPro" id="IPR013325">
    <property type="entry name" value="RNA_pol_sigma_r2"/>
</dbReference>
<organism evidence="6 7">
    <name type="scientific">Aureimonas altamirensis</name>
    <dbReference type="NCBI Taxonomy" id="370622"/>
    <lineage>
        <taxon>Bacteria</taxon>
        <taxon>Pseudomonadati</taxon>
        <taxon>Pseudomonadota</taxon>
        <taxon>Alphaproteobacteria</taxon>
        <taxon>Hyphomicrobiales</taxon>
        <taxon>Aurantimonadaceae</taxon>
        <taxon>Aureimonas</taxon>
    </lineage>
</organism>
<dbReference type="OrthoDB" id="9794372at2"/>
<feature type="domain" description="RNA polymerase sigma factor 70 region 4 type 2" evidence="5">
    <location>
        <begin position="111"/>
        <end position="160"/>
    </location>
</feature>
<evidence type="ECO:0000313" key="7">
    <source>
        <dbReference type="Proteomes" id="UP000030826"/>
    </source>
</evidence>
<evidence type="ECO:0000256" key="4">
    <source>
        <dbReference type="ARBA" id="ARBA00023163"/>
    </source>
</evidence>
<dbReference type="InterPro" id="IPR013324">
    <property type="entry name" value="RNA_pol_sigma_r3/r4-like"/>
</dbReference>
<dbReference type="InterPro" id="IPR013249">
    <property type="entry name" value="RNA_pol_sigma70_r4_t2"/>
</dbReference>
<dbReference type="Pfam" id="PF08281">
    <property type="entry name" value="Sigma70_r4_2"/>
    <property type="match status" value="1"/>
</dbReference>
<dbReference type="Gene3D" id="1.10.10.10">
    <property type="entry name" value="Winged helix-like DNA-binding domain superfamily/Winged helix DNA-binding domain"/>
    <property type="match status" value="1"/>
</dbReference>
<name>A0A0B1Q428_9HYPH</name>
<evidence type="ECO:0000256" key="3">
    <source>
        <dbReference type="ARBA" id="ARBA00023082"/>
    </source>
</evidence>
<dbReference type="STRING" id="370622.LA66_02915"/>
<keyword evidence="4" id="KW-0804">Transcription</keyword>
<dbReference type="SUPFAM" id="SSF88659">
    <property type="entry name" value="Sigma3 and sigma4 domains of RNA polymerase sigma factors"/>
    <property type="match status" value="1"/>
</dbReference>
<dbReference type="PANTHER" id="PTHR43133:SF63">
    <property type="entry name" value="RNA POLYMERASE SIGMA FACTOR FECI-RELATED"/>
    <property type="match status" value="1"/>
</dbReference>
<keyword evidence="2" id="KW-0805">Transcription regulation</keyword>
<evidence type="ECO:0000259" key="5">
    <source>
        <dbReference type="Pfam" id="PF08281"/>
    </source>
</evidence>
<dbReference type="EMBL" id="JRFJ01000001">
    <property type="protein sequence ID" value="KHJ55618.1"/>
    <property type="molecule type" value="Genomic_DNA"/>
</dbReference>
<evidence type="ECO:0000256" key="1">
    <source>
        <dbReference type="ARBA" id="ARBA00010641"/>
    </source>
</evidence>
<sequence>MAARAIADELLADYLTHWHSLASRLQRRVGSRDLAEDAMQETYLRLCAMNGGAVKDRQAMILRIAANIAIDLVRRERRHTDRTVVEDEALNAVADPAPSAETYLIDRQSLEALVRALAAMPPKPRTALLLSRCHGWTHARIAARLGVSESMVAKYLVQALCRCRDACDRV</sequence>
<keyword evidence="3" id="KW-0731">Sigma factor</keyword>
<accession>A0A0B1Q428</accession>
<evidence type="ECO:0000313" key="6">
    <source>
        <dbReference type="EMBL" id="KHJ55618.1"/>
    </source>
</evidence>
<dbReference type="InterPro" id="IPR039425">
    <property type="entry name" value="RNA_pol_sigma-70-like"/>
</dbReference>
<comment type="similarity">
    <text evidence="1">Belongs to the sigma-70 factor family. ECF subfamily.</text>
</comment>
<dbReference type="Proteomes" id="UP000030826">
    <property type="component" value="Unassembled WGS sequence"/>
</dbReference>
<dbReference type="InterPro" id="IPR036388">
    <property type="entry name" value="WH-like_DNA-bd_sf"/>
</dbReference>
<gene>
    <name evidence="6" type="ORF">LA66_02915</name>
</gene>
<dbReference type="GO" id="GO:0003677">
    <property type="term" value="F:DNA binding"/>
    <property type="evidence" value="ECO:0007669"/>
    <property type="project" value="InterPro"/>
</dbReference>
<dbReference type="Gene3D" id="1.10.1740.10">
    <property type="match status" value="1"/>
</dbReference>
<protein>
    <submittedName>
        <fullName evidence="6">FecI</fullName>
    </submittedName>
</protein>
<dbReference type="GO" id="GO:0006352">
    <property type="term" value="P:DNA-templated transcription initiation"/>
    <property type="evidence" value="ECO:0007669"/>
    <property type="project" value="InterPro"/>
</dbReference>
<dbReference type="NCBIfam" id="TIGR02937">
    <property type="entry name" value="sigma70-ECF"/>
    <property type="match status" value="1"/>
</dbReference>
<dbReference type="SUPFAM" id="SSF88946">
    <property type="entry name" value="Sigma2 domain of RNA polymerase sigma factors"/>
    <property type="match status" value="1"/>
</dbReference>
<dbReference type="GO" id="GO:0016987">
    <property type="term" value="F:sigma factor activity"/>
    <property type="evidence" value="ECO:0007669"/>
    <property type="project" value="UniProtKB-KW"/>
</dbReference>
<comment type="caution">
    <text evidence="6">The sequence shown here is derived from an EMBL/GenBank/DDBJ whole genome shotgun (WGS) entry which is preliminary data.</text>
</comment>
<reference evidence="6 7" key="1">
    <citation type="submission" date="2014-09" db="EMBL/GenBank/DDBJ databases">
        <title>Isolation and characterization of Aurantimonas altamirensis ON-56566 from clinical sample following a dog bite.</title>
        <authorList>
            <person name="Eshaghi A."/>
            <person name="Li A."/>
            <person name="Shahinas D."/>
            <person name="Bahn P."/>
            <person name="Kus J.V."/>
            <person name="Patel S.N."/>
        </authorList>
    </citation>
    <scope>NUCLEOTIDE SEQUENCE [LARGE SCALE GENOMIC DNA]</scope>
    <source>
        <strain evidence="6 7">ON-56566</strain>
    </source>
</reference>
<dbReference type="PANTHER" id="PTHR43133">
    <property type="entry name" value="RNA POLYMERASE ECF-TYPE SIGMA FACTO"/>
    <property type="match status" value="1"/>
</dbReference>
<dbReference type="AlphaFoldDB" id="A0A0B1Q428"/>
<dbReference type="RefSeq" id="WP_039188604.1">
    <property type="nucleotide sequence ID" value="NZ_JRFJ01000001.1"/>
</dbReference>